<dbReference type="InterPro" id="IPR012373">
    <property type="entry name" value="Ferrdict_sens_TM"/>
</dbReference>
<dbReference type="EMBL" id="FOUT01000001">
    <property type="protein sequence ID" value="SFM42458.1"/>
    <property type="molecule type" value="Genomic_DNA"/>
</dbReference>
<dbReference type="RefSeq" id="WP_024982503.1">
    <property type="nucleotide sequence ID" value="NZ_CBCRUM010000019.1"/>
</dbReference>
<dbReference type="InterPro" id="IPR006860">
    <property type="entry name" value="FecR"/>
</dbReference>
<dbReference type="GO" id="GO:0016989">
    <property type="term" value="F:sigma factor antagonist activity"/>
    <property type="evidence" value="ECO:0007669"/>
    <property type="project" value="TreeGrafter"/>
</dbReference>
<feature type="domain" description="FecR protein" evidence="1">
    <location>
        <begin position="184"/>
        <end position="278"/>
    </location>
</feature>
<dbReference type="Pfam" id="PF16344">
    <property type="entry name" value="FecR_C"/>
    <property type="match status" value="1"/>
</dbReference>
<evidence type="ECO:0000259" key="1">
    <source>
        <dbReference type="Pfam" id="PF04773"/>
    </source>
</evidence>
<proteinExistence type="predicted"/>
<evidence type="ECO:0000313" key="3">
    <source>
        <dbReference type="EMBL" id="SFM42458.1"/>
    </source>
</evidence>
<evidence type="ECO:0000313" key="4">
    <source>
        <dbReference type="Proteomes" id="UP000182961"/>
    </source>
</evidence>
<organism evidence="3 4">
    <name type="scientific">Flavobacterium succinicans</name>
    <dbReference type="NCBI Taxonomy" id="29536"/>
    <lineage>
        <taxon>Bacteria</taxon>
        <taxon>Pseudomonadati</taxon>
        <taxon>Bacteroidota</taxon>
        <taxon>Flavobacteriia</taxon>
        <taxon>Flavobacteriales</taxon>
        <taxon>Flavobacteriaceae</taxon>
        <taxon>Flavobacterium</taxon>
    </lineage>
</organism>
<keyword evidence="4" id="KW-1185">Reference proteome</keyword>
<dbReference type="FunFam" id="2.60.120.1440:FF:000001">
    <property type="entry name" value="Putative anti-sigma factor"/>
    <property type="match status" value="1"/>
</dbReference>
<reference evidence="4" key="1">
    <citation type="submission" date="2016-10" db="EMBL/GenBank/DDBJ databases">
        <authorList>
            <person name="Varghese N."/>
            <person name="Submissions S."/>
        </authorList>
    </citation>
    <scope>NUCLEOTIDE SEQUENCE [LARGE SCALE GENOMIC DNA]</scope>
    <source>
        <strain evidence="4">DSM 4002</strain>
    </source>
</reference>
<dbReference type="Proteomes" id="UP000182961">
    <property type="component" value="Unassembled WGS sequence"/>
</dbReference>
<sequence>MYQKKEFKTLMQQYVSGEITAEGKARLLQMIDDPQYAKDLDGILRNNYDQIQEGTADADATTVFIEALKEKMHPKSEQDEEETISLNVHWKKILAAASILLLLGIGYYNYNQKTTLPTVVAVEKNKITPGTSGAILTLADGSQIVLDSVANGVLANQNSTVVSKKDGTLVYSGGNTNTAAQNSMVTPRGRQYQLVLSDGTKVWLNASSSITFPTTFVQNERRVSITGEAYFEVAKDKNHPFIVTANANEVKVLGTHFNINSYPEEKSTKTTLLEGSVEVRNRNEKSLLHPGQQAVQTISGALSVKNIENFDEVMAWRKGLFYFSNTSLENVMQQLSRWYDVAIVFEKGVVPRNFDGEISRELNLDEVLKILETNNIHFKIEGKTIRVLP</sequence>
<dbReference type="PANTHER" id="PTHR30273:SF2">
    <property type="entry name" value="PROTEIN FECR"/>
    <property type="match status" value="1"/>
</dbReference>
<dbReference type="STRING" id="29536.FLB_22530"/>
<dbReference type="Gene3D" id="3.55.50.30">
    <property type="match status" value="1"/>
</dbReference>
<gene>
    <name evidence="3" type="ORF">SAMN05444143_10116</name>
</gene>
<dbReference type="PANTHER" id="PTHR30273">
    <property type="entry name" value="PERIPLASMIC SIGNAL SENSOR AND SIGMA FACTOR ACTIVATOR FECR-RELATED"/>
    <property type="match status" value="1"/>
</dbReference>
<protein>
    <submittedName>
        <fullName evidence="3">FecR family protein</fullName>
    </submittedName>
</protein>
<evidence type="ECO:0000259" key="2">
    <source>
        <dbReference type="Pfam" id="PF16344"/>
    </source>
</evidence>
<feature type="domain" description="Protein FecR C-terminal" evidence="2">
    <location>
        <begin position="321"/>
        <end position="386"/>
    </location>
</feature>
<dbReference type="InterPro" id="IPR032508">
    <property type="entry name" value="FecR_C"/>
</dbReference>
<name>A0A1I4QQU4_9FLAO</name>
<dbReference type="Gene3D" id="2.60.120.1440">
    <property type="match status" value="1"/>
</dbReference>
<dbReference type="AlphaFoldDB" id="A0A1I4QQU4"/>
<accession>A0A1I4QQU4</accession>
<dbReference type="eggNOG" id="COG3712">
    <property type="taxonomic scope" value="Bacteria"/>
</dbReference>
<dbReference type="Pfam" id="PF04773">
    <property type="entry name" value="FecR"/>
    <property type="match status" value="1"/>
</dbReference>